<dbReference type="AlphaFoldDB" id="A0A8J3IUB7"/>
<comment type="catalytic activity">
    <reaction evidence="9">
        <text>alpha-D-glucose 1-phosphate + ATP + H(+) = ADP-alpha-D-glucose + diphosphate</text>
        <dbReference type="Rhea" id="RHEA:12120"/>
        <dbReference type="ChEBI" id="CHEBI:15378"/>
        <dbReference type="ChEBI" id="CHEBI:30616"/>
        <dbReference type="ChEBI" id="CHEBI:33019"/>
        <dbReference type="ChEBI" id="CHEBI:57498"/>
        <dbReference type="ChEBI" id="CHEBI:58601"/>
        <dbReference type="EC" id="2.7.7.27"/>
    </reaction>
</comment>
<keyword evidence="13" id="KW-1185">Reference proteome</keyword>
<dbReference type="InterPro" id="IPR011831">
    <property type="entry name" value="ADP-Glc_PPase"/>
</dbReference>
<evidence type="ECO:0000256" key="2">
    <source>
        <dbReference type="ARBA" id="ARBA00022600"/>
    </source>
</evidence>
<dbReference type="Proteomes" id="UP000597444">
    <property type="component" value="Unassembled WGS sequence"/>
</dbReference>
<feature type="site" description="Could play a key role in the communication between the regulatory and the substrate sites" evidence="9">
    <location>
        <position position="97"/>
    </location>
</feature>
<dbReference type="InterPro" id="IPR005836">
    <property type="entry name" value="ADP_Glu_pyroP_CS"/>
</dbReference>
<feature type="domain" description="Glucose-1-phosphate adenylyltransferase/Bifunctional protein GlmU-like C-terminal hexapeptide" evidence="11">
    <location>
        <begin position="287"/>
        <end position="379"/>
    </location>
</feature>
<dbReference type="InterPro" id="IPR011004">
    <property type="entry name" value="Trimer_LpxA-like_sf"/>
</dbReference>
<feature type="binding site" evidence="9">
    <location>
        <position position="189"/>
    </location>
    <ligand>
        <name>alpha-D-glucose 1-phosphate</name>
        <dbReference type="ChEBI" id="CHEBI:58601"/>
    </ligand>
</feature>
<comment type="function">
    <text evidence="9">Involved in the biosynthesis of ADP-glucose, a building block required for the elongation reactions to produce glycogen. Catalyzes the reaction between ATP and alpha-D-glucose 1-phosphate (G1P) to produce pyrophosphate and ADP-Glc.</text>
</comment>
<dbReference type="RefSeq" id="WP_220207623.1">
    <property type="nucleotide sequence ID" value="NZ_BNJK01000001.1"/>
</dbReference>
<feature type="domain" description="Nucleotidyl transferase" evidence="10">
    <location>
        <begin position="6"/>
        <end position="257"/>
    </location>
</feature>
<name>A0A8J3IUB7_9CHLR</name>
<reference evidence="12" key="1">
    <citation type="submission" date="2020-10" db="EMBL/GenBank/DDBJ databases">
        <title>Taxonomic study of unclassified bacteria belonging to the class Ktedonobacteria.</title>
        <authorList>
            <person name="Yabe S."/>
            <person name="Wang C.M."/>
            <person name="Zheng Y."/>
            <person name="Sakai Y."/>
            <person name="Cavaletti L."/>
            <person name="Monciardini P."/>
            <person name="Donadio S."/>
        </authorList>
    </citation>
    <scope>NUCLEOTIDE SEQUENCE</scope>
    <source>
        <strain evidence="12">ID150040</strain>
    </source>
</reference>
<sequence>MSKVLAVILAGGQGERLSLLSQKRAKPAVPFAGKYRIIDFALSNCVNSGITDVAVLTQYRPHSLHDHIGIGKPWDLDRQKGGIHLLQPYIGHLESDWYQGTADAVYQNLGFIMEEQCDYVLILAGDHIYRMDYSPMIAFHQQHGADVTLGAVIVPIEEGHRFGILETDASGKVVSFEEKPSQPRGTLGSMGIYVFNKDTLARVLLENAQAAGGADFGHNIIPTMVERSERVFAYPFAGYWQDVGTIQSYWEAHMALLDDKPAFDLYDPSWVIHTRSEERPPAHVRSAAKITSSLISHGCIIKGQVEHSVLSPGVIVEEGAVVRDSIILFDCVIKAGSTIDRAILDKEVEVGKDCQIGTGDDMTPNRLEPSRLNSGITLIGKRTCLPDHLKVGRNCKIGTDLRPEDFTTDTLASGETIEDRTFAHGWERERARSRENARS</sequence>
<evidence type="ECO:0000256" key="4">
    <source>
        <dbReference type="ARBA" id="ARBA00022695"/>
    </source>
</evidence>
<keyword evidence="5 9" id="KW-0547">Nucleotide-binding</keyword>
<dbReference type="EMBL" id="BNJK01000001">
    <property type="protein sequence ID" value="GHO97035.1"/>
    <property type="molecule type" value="Genomic_DNA"/>
</dbReference>
<dbReference type="GO" id="GO:0005524">
    <property type="term" value="F:ATP binding"/>
    <property type="evidence" value="ECO:0007669"/>
    <property type="project" value="UniProtKB-KW"/>
</dbReference>
<dbReference type="InterPro" id="IPR011832">
    <property type="entry name" value="GlgDAde_trans"/>
</dbReference>
<dbReference type="Gene3D" id="3.90.550.10">
    <property type="entry name" value="Spore Coat Polysaccharide Biosynthesis Protein SpsA, Chain A"/>
    <property type="match status" value="1"/>
</dbReference>
<dbReference type="InterPro" id="IPR023049">
    <property type="entry name" value="GlgC_bac"/>
</dbReference>
<keyword evidence="7 9" id="KW-0320">Glycogen biosynthesis</keyword>
<feature type="binding site" evidence="9">
    <location>
        <begin position="178"/>
        <end position="179"/>
    </location>
    <ligand>
        <name>alpha-D-glucose 1-phosphate</name>
        <dbReference type="ChEBI" id="CHEBI:58601"/>
    </ligand>
</feature>
<comment type="subunit">
    <text evidence="9">Homotetramer.</text>
</comment>
<evidence type="ECO:0000313" key="13">
    <source>
        <dbReference type="Proteomes" id="UP000597444"/>
    </source>
</evidence>
<evidence type="ECO:0000256" key="8">
    <source>
        <dbReference type="ARBA" id="ARBA00023277"/>
    </source>
</evidence>
<dbReference type="SUPFAM" id="SSF53448">
    <property type="entry name" value="Nucleotide-diphospho-sugar transferases"/>
    <property type="match status" value="1"/>
</dbReference>
<dbReference type="InterPro" id="IPR056818">
    <property type="entry name" value="GlmU/GlgC-like_hexapep"/>
</dbReference>
<comment type="pathway">
    <text evidence="9">Glycan biosynthesis; glycogen biosynthesis.</text>
</comment>
<gene>
    <name evidence="9 12" type="primary">glgC</name>
    <name evidence="12" type="ORF">KSF_070830</name>
</gene>
<feature type="site" description="Could play a key role in the communication between the regulatory and the substrate sites" evidence="9">
    <location>
        <position position="58"/>
    </location>
</feature>
<dbReference type="NCBIfam" id="TIGR02092">
    <property type="entry name" value="glgD"/>
    <property type="match status" value="1"/>
</dbReference>
<dbReference type="InterPro" id="IPR005835">
    <property type="entry name" value="NTP_transferase_dom"/>
</dbReference>
<dbReference type="NCBIfam" id="NF003670">
    <property type="entry name" value="PRK05293.1"/>
    <property type="match status" value="1"/>
</dbReference>
<dbReference type="PANTHER" id="PTHR43523">
    <property type="entry name" value="GLUCOSE-1-PHOSPHATE ADENYLYLTRANSFERASE-RELATED"/>
    <property type="match status" value="1"/>
</dbReference>
<dbReference type="PROSITE" id="PS00809">
    <property type="entry name" value="ADP_GLC_PYROPHOSPH_2"/>
    <property type="match status" value="1"/>
</dbReference>
<evidence type="ECO:0000256" key="7">
    <source>
        <dbReference type="ARBA" id="ARBA00023056"/>
    </source>
</evidence>
<evidence type="ECO:0000256" key="1">
    <source>
        <dbReference type="ARBA" id="ARBA00010443"/>
    </source>
</evidence>
<accession>A0A8J3IUB7</accession>
<dbReference type="GO" id="GO:0008878">
    <property type="term" value="F:glucose-1-phosphate adenylyltransferase activity"/>
    <property type="evidence" value="ECO:0007669"/>
    <property type="project" value="UniProtKB-UniRule"/>
</dbReference>
<keyword evidence="6 9" id="KW-0067">ATP-binding</keyword>
<keyword evidence="4 9" id="KW-0548">Nucleotidyltransferase</keyword>
<dbReference type="CDD" id="cd04651">
    <property type="entry name" value="LbH_G1P_AT_C"/>
    <property type="match status" value="1"/>
</dbReference>
<keyword evidence="8 9" id="KW-0119">Carbohydrate metabolism</keyword>
<dbReference type="GO" id="GO:0005978">
    <property type="term" value="P:glycogen biosynthetic process"/>
    <property type="evidence" value="ECO:0007669"/>
    <property type="project" value="UniProtKB-UniRule"/>
</dbReference>
<evidence type="ECO:0000313" key="12">
    <source>
        <dbReference type="EMBL" id="GHO97035.1"/>
    </source>
</evidence>
<evidence type="ECO:0000256" key="6">
    <source>
        <dbReference type="ARBA" id="ARBA00022840"/>
    </source>
</evidence>
<evidence type="ECO:0000259" key="10">
    <source>
        <dbReference type="Pfam" id="PF00483"/>
    </source>
</evidence>
<dbReference type="UniPathway" id="UPA00164"/>
<dbReference type="SUPFAM" id="SSF51161">
    <property type="entry name" value="Trimeric LpxA-like enzymes"/>
    <property type="match status" value="1"/>
</dbReference>
<proteinExistence type="inferred from homology"/>
<dbReference type="NCBIfam" id="TIGR02091">
    <property type="entry name" value="glgC"/>
    <property type="match status" value="1"/>
</dbReference>
<dbReference type="PANTHER" id="PTHR43523:SF2">
    <property type="entry name" value="GLUCOSE-1-PHOSPHATE ADENYLYLTRANSFERASE"/>
    <property type="match status" value="1"/>
</dbReference>
<evidence type="ECO:0000256" key="5">
    <source>
        <dbReference type="ARBA" id="ARBA00022741"/>
    </source>
</evidence>
<feature type="binding site" evidence="9">
    <location>
        <position position="163"/>
    </location>
    <ligand>
        <name>alpha-D-glucose 1-phosphate</name>
        <dbReference type="ChEBI" id="CHEBI:58601"/>
    </ligand>
</feature>
<protein>
    <recommendedName>
        <fullName evidence="9">Glucose-1-phosphate adenylyltransferase</fullName>
        <ecNumber evidence="9">2.7.7.27</ecNumber>
    </recommendedName>
    <alternativeName>
        <fullName evidence="9">ADP-glucose pyrophosphorylase</fullName>
        <shortName evidence="9">ADPGlc PPase</shortName>
    </alternativeName>
    <alternativeName>
        <fullName evidence="9">ADP-glucose synthase</fullName>
    </alternativeName>
</protein>
<keyword evidence="2 9" id="KW-0321">Glycogen metabolism</keyword>
<comment type="similarity">
    <text evidence="1 9">Belongs to the bacterial/plant glucose-1-phosphate adenylyltransferase family.</text>
</comment>
<evidence type="ECO:0000256" key="9">
    <source>
        <dbReference type="HAMAP-Rule" id="MF_00624"/>
    </source>
</evidence>
<feature type="binding site" evidence="9">
    <location>
        <position position="98"/>
    </location>
    <ligand>
        <name>alpha-D-glucose 1-phosphate</name>
        <dbReference type="ChEBI" id="CHEBI:58601"/>
    </ligand>
</feature>
<dbReference type="EC" id="2.7.7.27" evidence="9"/>
<evidence type="ECO:0000259" key="11">
    <source>
        <dbReference type="Pfam" id="PF24894"/>
    </source>
</evidence>
<dbReference type="CDD" id="cd02508">
    <property type="entry name" value="ADP_Glucose_PP"/>
    <property type="match status" value="1"/>
</dbReference>
<dbReference type="Pfam" id="PF24894">
    <property type="entry name" value="Hexapep_GlmU"/>
    <property type="match status" value="1"/>
</dbReference>
<dbReference type="HAMAP" id="MF_00624">
    <property type="entry name" value="GlgC"/>
    <property type="match status" value="1"/>
</dbReference>
<keyword evidence="3 9" id="KW-0808">Transferase</keyword>
<comment type="caution">
    <text evidence="12">The sequence shown here is derived from an EMBL/GenBank/DDBJ whole genome shotgun (WGS) entry which is preliminary data.</text>
</comment>
<dbReference type="Gene3D" id="2.160.10.10">
    <property type="entry name" value="Hexapeptide repeat proteins"/>
    <property type="match status" value="1"/>
</dbReference>
<organism evidence="12 13">
    <name type="scientific">Reticulibacter mediterranei</name>
    <dbReference type="NCBI Taxonomy" id="2778369"/>
    <lineage>
        <taxon>Bacteria</taxon>
        <taxon>Bacillati</taxon>
        <taxon>Chloroflexota</taxon>
        <taxon>Ktedonobacteria</taxon>
        <taxon>Ktedonobacterales</taxon>
        <taxon>Reticulibacteraceae</taxon>
        <taxon>Reticulibacter</taxon>
    </lineage>
</organism>
<dbReference type="InterPro" id="IPR029044">
    <property type="entry name" value="Nucleotide-diphossugar_trans"/>
</dbReference>
<dbReference type="Pfam" id="PF00483">
    <property type="entry name" value="NTP_transferase"/>
    <property type="match status" value="1"/>
</dbReference>
<evidence type="ECO:0000256" key="3">
    <source>
        <dbReference type="ARBA" id="ARBA00022679"/>
    </source>
</evidence>